<dbReference type="InterPro" id="IPR011659">
    <property type="entry name" value="WD40"/>
</dbReference>
<comment type="caution">
    <text evidence="4">The sequence shown here is derived from an EMBL/GenBank/DDBJ whole genome shotgun (WGS) entry which is preliminary data.</text>
</comment>
<dbReference type="InterPro" id="IPR011042">
    <property type="entry name" value="6-blade_b-propeller_TolB-like"/>
</dbReference>
<dbReference type="EMBL" id="JACIFF010000001">
    <property type="protein sequence ID" value="MBB4077714.1"/>
    <property type="molecule type" value="Genomic_DNA"/>
</dbReference>
<dbReference type="RefSeq" id="WP_183493957.1">
    <property type="nucleotide sequence ID" value="NZ_JACIFF010000001.1"/>
</dbReference>
<name>A0A840DWX4_9BACT</name>
<dbReference type="GO" id="GO:0042834">
    <property type="term" value="F:peptidoglycan binding"/>
    <property type="evidence" value="ECO:0007669"/>
    <property type="project" value="InterPro"/>
</dbReference>
<gene>
    <name evidence="4" type="ORF">GGR28_000315</name>
</gene>
<dbReference type="AlphaFoldDB" id="A0A840DWX4"/>
<dbReference type="Gene3D" id="2.60.40.1120">
    <property type="entry name" value="Carboxypeptidase-like, regulatory domain"/>
    <property type="match status" value="1"/>
</dbReference>
<dbReference type="Proteomes" id="UP000576209">
    <property type="component" value="Unassembled WGS sequence"/>
</dbReference>
<reference evidence="4 5" key="1">
    <citation type="submission" date="2020-08" db="EMBL/GenBank/DDBJ databases">
        <title>Genomic Encyclopedia of Type Strains, Phase IV (KMG-IV): sequencing the most valuable type-strain genomes for metagenomic binning, comparative biology and taxonomic classification.</title>
        <authorList>
            <person name="Goeker M."/>
        </authorList>
    </citation>
    <scope>NUCLEOTIDE SEQUENCE [LARGE SCALE GENOMIC DNA]</scope>
    <source>
        <strain evidence="4 5">DSM 105137</strain>
    </source>
</reference>
<feature type="signal peptide" evidence="2">
    <location>
        <begin position="1"/>
        <end position="22"/>
    </location>
</feature>
<evidence type="ECO:0000313" key="5">
    <source>
        <dbReference type="Proteomes" id="UP000576209"/>
    </source>
</evidence>
<dbReference type="Pfam" id="PF07676">
    <property type="entry name" value="PD40"/>
    <property type="match status" value="1"/>
</dbReference>
<dbReference type="Gene3D" id="2.120.10.30">
    <property type="entry name" value="TolB, C-terminal domain"/>
    <property type="match status" value="1"/>
</dbReference>
<feature type="domain" description="SPOR" evidence="3">
    <location>
        <begin position="576"/>
        <end position="646"/>
    </location>
</feature>
<dbReference type="InterPro" id="IPR007730">
    <property type="entry name" value="SPOR-like_dom"/>
</dbReference>
<dbReference type="Gene3D" id="1.25.40.10">
    <property type="entry name" value="Tetratricopeptide repeat domain"/>
    <property type="match status" value="1"/>
</dbReference>
<keyword evidence="2" id="KW-0732">Signal</keyword>
<sequence length="742" mass="79627">MKHCTRLLALLFFCGIALPVTAQFRTEKRTADKEFELHAYNLAIQSYRRALAYRNDDLETLSRLGDAYRMLNQLDTARMFYERAINDRRVTPETLLAYAHTLKALGEYEQAQPLYLAYAREAEATVGNHYARSCDFAVLQRNESAGFTVRPVNVNSPAADFGPTVPRSGQLVFNSSRIDEDFSGVAVNRPYVSVVEDGGALSAPVPVVFRYRVENGNVGPVSYSPDGTQVVFSRNNFTPGTRMIPEAGITLSLMVADVNEAGAWTNVRPLPFNGNDFNTGFGSFGSDGTTIYFASDRPGGWGGYDLYRVKKLGDDWEVAPENLGPTVNTQGHEITPYFDGSSLFFSSNWHQGLGAYDVFRAGMENGRPGTLFHLGGAVNSSRDDMGFIYDPASGQGYVVSNRTGDATQEDIYAVQLELISPAVSAAEAASPSAISTGVPEGVVSNTPVPYGRVRGYVSDIQTGRPVTDAAVKVTSRRDASVTNMRTDAEGAYYLAVEPNNVYDVQVEATGYEPMSFPVTTTAAADPDLFGNILLLPAQSVAVADPVAPPATEVQPEESQAEPAPQTYGESPSLVAPPSGFAIQVASVASAPDLTAFDKLASLGRVYAVEADGRYKVRVGTFADREQAVAAASQVKDLGYAGSFVVTETQVAAVLAAPAPTVTTTDAPFRVQLGAFGKPENFDRQRATALGTLASMQKGDLTVFYIDGLTSLTQAESVQRRALAAGFTGAYVLQLVDGSYVKP</sequence>
<evidence type="ECO:0000259" key="3">
    <source>
        <dbReference type="Pfam" id="PF05036"/>
    </source>
</evidence>
<protein>
    <recommendedName>
        <fullName evidence="3">SPOR domain-containing protein</fullName>
    </recommendedName>
</protein>
<feature type="chain" id="PRO_5032736815" description="SPOR domain-containing protein" evidence="2">
    <location>
        <begin position="23"/>
        <end position="742"/>
    </location>
</feature>
<dbReference type="SUPFAM" id="SSF110997">
    <property type="entry name" value="Sporulation related repeat"/>
    <property type="match status" value="1"/>
</dbReference>
<dbReference type="InterPro" id="IPR011990">
    <property type="entry name" value="TPR-like_helical_dom_sf"/>
</dbReference>
<dbReference type="Pfam" id="PF05036">
    <property type="entry name" value="SPOR"/>
    <property type="match status" value="1"/>
</dbReference>
<dbReference type="InterPro" id="IPR008969">
    <property type="entry name" value="CarboxyPept-like_regulatory"/>
</dbReference>
<accession>A0A840DWX4</accession>
<feature type="region of interest" description="Disordered" evidence="1">
    <location>
        <begin position="546"/>
        <end position="571"/>
    </location>
</feature>
<dbReference type="SUPFAM" id="SSF49464">
    <property type="entry name" value="Carboxypeptidase regulatory domain-like"/>
    <property type="match status" value="1"/>
</dbReference>
<dbReference type="SUPFAM" id="SSF48452">
    <property type="entry name" value="TPR-like"/>
    <property type="match status" value="1"/>
</dbReference>
<dbReference type="SUPFAM" id="SSF82171">
    <property type="entry name" value="DPP6 N-terminal domain-like"/>
    <property type="match status" value="1"/>
</dbReference>
<evidence type="ECO:0000256" key="2">
    <source>
        <dbReference type="SAM" id="SignalP"/>
    </source>
</evidence>
<keyword evidence="5" id="KW-1185">Reference proteome</keyword>
<proteinExistence type="predicted"/>
<dbReference type="InterPro" id="IPR036680">
    <property type="entry name" value="SPOR-like_sf"/>
</dbReference>
<organism evidence="4 5">
    <name type="scientific">Neolewinella aquimaris</name>
    <dbReference type="NCBI Taxonomy" id="1835722"/>
    <lineage>
        <taxon>Bacteria</taxon>
        <taxon>Pseudomonadati</taxon>
        <taxon>Bacteroidota</taxon>
        <taxon>Saprospiria</taxon>
        <taxon>Saprospirales</taxon>
        <taxon>Lewinellaceae</taxon>
        <taxon>Neolewinella</taxon>
    </lineage>
</organism>
<dbReference type="Pfam" id="PF13620">
    <property type="entry name" value="CarboxypepD_reg"/>
    <property type="match status" value="1"/>
</dbReference>
<evidence type="ECO:0000313" key="4">
    <source>
        <dbReference type="EMBL" id="MBB4077714.1"/>
    </source>
</evidence>
<dbReference type="Gene3D" id="3.30.70.1070">
    <property type="entry name" value="Sporulation related repeat"/>
    <property type="match status" value="1"/>
</dbReference>
<evidence type="ECO:0000256" key="1">
    <source>
        <dbReference type="SAM" id="MobiDB-lite"/>
    </source>
</evidence>